<proteinExistence type="predicted"/>
<evidence type="ECO:0000256" key="4">
    <source>
        <dbReference type="ARBA" id="ARBA00022857"/>
    </source>
</evidence>
<keyword evidence="2" id="KW-0732">Signal</keyword>
<dbReference type="EMBL" id="JADKFW010000004">
    <property type="protein sequence ID" value="MBK9716405.1"/>
    <property type="molecule type" value="Genomic_DNA"/>
</dbReference>
<dbReference type="Proteomes" id="UP000808349">
    <property type="component" value="Unassembled WGS sequence"/>
</dbReference>
<evidence type="ECO:0000256" key="5">
    <source>
        <dbReference type="ARBA" id="ARBA00023027"/>
    </source>
</evidence>
<dbReference type="PANTHER" id="PTHR46091">
    <property type="entry name" value="BLR7054 PROTEIN"/>
    <property type="match status" value="1"/>
</dbReference>
<keyword evidence="3" id="KW-0274">FAD</keyword>
<comment type="caution">
    <text evidence="6">The sequence shown here is derived from an EMBL/GenBank/DDBJ whole genome shotgun (WGS) entry which is preliminary data.</text>
</comment>
<name>A0A9D7S725_9BACT</name>
<protein>
    <submittedName>
        <fullName evidence="6">NAD(P)/FAD-dependent oxidoreductase</fullName>
    </submittedName>
</protein>
<keyword evidence="1" id="KW-0285">Flavoprotein</keyword>
<gene>
    <name evidence="6" type="ORF">IPO85_02570</name>
</gene>
<dbReference type="SUPFAM" id="SSF51905">
    <property type="entry name" value="FAD/NAD(P)-binding domain"/>
    <property type="match status" value="1"/>
</dbReference>
<reference evidence="6 7" key="1">
    <citation type="submission" date="2020-10" db="EMBL/GenBank/DDBJ databases">
        <title>Connecting structure to function with the recovery of over 1000 high-quality activated sludge metagenome-assembled genomes encoding full-length rRNA genes using long-read sequencing.</title>
        <authorList>
            <person name="Singleton C.M."/>
            <person name="Petriglieri F."/>
            <person name="Kristensen J.M."/>
            <person name="Kirkegaard R.H."/>
            <person name="Michaelsen T.Y."/>
            <person name="Andersen M.H."/>
            <person name="Karst S.M."/>
            <person name="Dueholm M.S."/>
            <person name="Nielsen P.H."/>
            <person name="Albertsen M."/>
        </authorList>
    </citation>
    <scope>NUCLEOTIDE SEQUENCE [LARGE SCALE GENOMIC DNA]</scope>
    <source>
        <strain evidence="6">Ribe_18-Q3-R11-54_BAT3C.373</strain>
    </source>
</reference>
<sequence length="274" mass="30787">MKKYTSEYSKHKYDAIIIGSGLGGLTTAAILAKEGKKVLVLERHFKGGGFTHVFKRKKYEWDIGLHYLGDLNQNEFVTKIFNYISSDPLHWESMGEIYDVAIIEGDKYEFSSGKENLISKLIGYFPDETIAINKYFELIQKLNNSSAWFFSEKTLPPFLSYFFSSSMRKTFLKYANQTTYDVISNLTSNKRLLAVLCAQCGNYGMTPKKSSFAIHALIVEHYLNGGCYPQGGSSSIYKTILPTIESHGGTVLVNAEVKSIVIENNVAIGVKMIK</sequence>
<keyword evidence="5" id="KW-0520">NAD</keyword>
<dbReference type="AlphaFoldDB" id="A0A9D7S725"/>
<dbReference type="InterPro" id="IPR036188">
    <property type="entry name" value="FAD/NAD-bd_sf"/>
</dbReference>
<evidence type="ECO:0000256" key="1">
    <source>
        <dbReference type="ARBA" id="ARBA00022630"/>
    </source>
</evidence>
<dbReference type="Gene3D" id="3.50.50.60">
    <property type="entry name" value="FAD/NAD(P)-binding domain"/>
    <property type="match status" value="2"/>
</dbReference>
<evidence type="ECO:0000313" key="7">
    <source>
        <dbReference type="Proteomes" id="UP000808349"/>
    </source>
</evidence>
<evidence type="ECO:0000256" key="3">
    <source>
        <dbReference type="ARBA" id="ARBA00022827"/>
    </source>
</evidence>
<organism evidence="6 7">
    <name type="scientific">Candidatus Defluviibacterium haderslevense</name>
    <dbReference type="NCBI Taxonomy" id="2981993"/>
    <lineage>
        <taxon>Bacteria</taxon>
        <taxon>Pseudomonadati</taxon>
        <taxon>Bacteroidota</taxon>
        <taxon>Saprospiria</taxon>
        <taxon>Saprospirales</taxon>
        <taxon>Saprospiraceae</taxon>
        <taxon>Candidatus Defluviibacterium</taxon>
    </lineage>
</organism>
<dbReference type="InterPro" id="IPR052206">
    <property type="entry name" value="Retinol_saturase"/>
</dbReference>
<evidence type="ECO:0000256" key="2">
    <source>
        <dbReference type="ARBA" id="ARBA00022729"/>
    </source>
</evidence>
<keyword evidence="4" id="KW-0521">NADP</keyword>
<dbReference type="Pfam" id="PF13450">
    <property type="entry name" value="NAD_binding_8"/>
    <property type="match status" value="1"/>
</dbReference>
<accession>A0A9D7S725</accession>
<dbReference type="PANTHER" id="PTHR46091:SF3">
    <property type="entry name" value="AMINE OXIDASE DOMAIN-CONTAINING PROTEIN"/>
    <property type="match status" value="1"/>
</dbReference>
<evidence type="ECO:0000313" key="6">
    <source>
        <dbReference type="EMBL" id="MBK9716405.1"/>
    </source>
</evidence>